<proteinExistence type="predicted"/>
<dbReference type="EMBL" id="SRPF01000063">
    <property type="protein sequence ID" value="TGN37598.1"/>
    <property type="molecule type" value="Genomic_DNA"/>
</dbReference>
<comment type="caution">
    <text evidence="2">The sequence shown here is derived from an EMBL/GenBank/DDBJ whole genome shotgun (WGS) entry which is preliminary data.</text>
</comment>
<reference evidence="2 3" key="1">
    <citation type="submission" date="2019-04" db="EMBL/GenBank/DDBJ databases">
        <authorList>
            <person name="Park S."/>
            <person name="Yoon J.-H."/>
        </authorList>
    </citation>
    <scope>NUCLEOTIDE SEQUENCE [LARGE SCALE GENOMIC DNA]</scope>
    <source>
        <strain evidence="2 3">HJM-18</strain>
    </source>
</reference>
<feature type="chain" id="PRO_5021369493" evidence="1">
    <location>
        <begin position="26"/>
        <end position="55"/>
    </location>
</feature>
<name>A0A4Z1B8M1_9GAMM</name>
<dbReference type="AlphaFoldDB" id="A0A4Z1B8M1"/>
<keyword evidence="1" id="KW-0732">Signal</keyword>
<evidence type="ECO:0000313" key="3">
    <source>
        <dbReference type="Proteomes" id="UP000298325"/>
    </source>
</evidence>
<feature type="non-terminal residue" evidence="2">
    <location>
        <position position="55"/>
    </location>
</feature>
<sequence length="55" mass="5711">MTYKSGIACASVLASALFAAPVVWAQDNTSRDSSGVYISGSYGGYKSHGGEFDDD</sequence>
<dbReference type="Proteomes" id="UP000298325">
    <property type="component" value="Unassembled WGS sequence"/>
</dbReference>
<feature type="signal peptide" evidence="1">
    <location>
        <begin position="1"/>
        <end position="25"/>
    </location>
</feature>
<organism evidence="2 3">
    <name type="scientific">Marinobacter confluentis</name>
    <dbReference type="NCBI Taxonomy" id="1697557"/>
    <lineage>
        <taxon>Bacteria</taxon>
        <taxon>Pseudomonadati</taxon>
        <taxon>Pseudomonadota</taxon>
        <taxon>Gammaproteobacteria</taxon>
        <taxon>Pseudomonadales</taxon>
        <taxon>Marinobacteraceae</taxon>
        <taxon>Marinobacter</taxon>
    </lineage>
</organism>
<evidence type="ECO:0000313" key="2">
    <source>
        <dbReference type="EMBL" id="TGN37598.1"/>
    </source>
</evidence>
<accession>A0A4Z1B8M1</accession>
<gene>
    <name evidence="2" type="ORF">E5Q11_17565</name>
</gene>
<evidence type="ECO:0000256" key="1">
    <source>
        <dbReference type="SAM" id="SignalP"/>
    </source>
</evidence>
<protein>
    <submittedName>
        <fullName evidence="2">Porin family protein</fullName>
    </submittedName>
</protein>
<keyword evidence="3" id="KW-1185">Reference proteome</keyword>